<dbReference type="EMBL" id="FQYP01000009">
    <property type="protein sequence ID" value="SHJ49379.1"/>
    <property type="molecule type" value="Genomic_DNA"/>
</dbReference>
<comment type="cofactor">
    <cofactor evidence="1">
        <name>Zn(2+)</name>
        <dbReference type="ChEBI" id="CHEBI:29105"/>
    </cofactor>
</comment>
<evidence type="ECO:0000256" key="3">
    <source>
        <dbReference type="ARBA" id="ARBA00022723"/>
    </source>
</evidence>
<keyword evidence="2" id="KW-0808">Transferase</keyword>
<evidence type="ECO:0000256" key="1">
    <source>
        <dbReference type="ARBA" id="ARBA00001947"/>
    </source>
</evidence>
<dbReference type="GO" id="GO:0043720">
    <property type="term" value="F:3-keto-5-aminohexanoate cleavage activity"/>
    <property type="evidence" value="ECO:0007669"/>
    <property type="project" value="InterPro"/>
</dbReference>
<dbReference type="OrthoDB" id="63399at2"/>
<gene>
    <name evidence="5" type="ORF">SAMN04488508_109212</name>
</gene>
<dbReference type="InterPro" id="IPR013785">
    <property type="entry name" value="Aldolase_TIM"/>
</dbReference>
<keyword evidence="4" id="KW-0862">Zinc</keyword>
<evidence type="ECO:0000256" key="4">
    <source>
        <dbReference type="ARBA" id="ARBA00022833"/>
    </source>
</evidence>
<keyword evidence="6" id="KW-1185">Reference proteome</keyword>
<accession>A0A1M6JRQ2</accession>
<dbReference type="Gene3D" id="3.20.20.70">
    <property type="entry name" value="Aldolase class I"/>
    <property type="match status" value="1"/>
</dbReference>
<protein>
    <submittedName>
        <fullName evidence="5">Uncharacterized conserved protein, DUF849 family</fullName>
    </submittedName>
</protein>
<dbReference type="AlphaFoldDB" id="A0A1M6JRQ2"/>
<reference evidence="6" key="1">
    <citation type="submission" date="2016-11" db="EMBL/GenBank/DDBJ databases">
        <authorList>
            <person name="Varghese N."/>
            <person name="Submissions S."/>
        </authorList>
    </citation>
    <scope>NUCLEOTIDE SEQUENCE [LARGE SCALE GENOMIC DNA]</scope>
    <source>
        <strain evidence="6">DSM 22623</strain>
    </source>
</reference>
<evidence type="ECO:0000256" key="2">
    <source>
        <dbReference type="ARBA" id="ARBA00022679"/>
    </source>
</evidence>
<dbReference type="RefSeq" id="WP_073320159.1">
    <property type="nucleotide sequence ID" value="NZ_FQYP01000009.1"/>
</dbReference>
<keyword evidence="3" id="KW-0479">Metal-binding</keyword>
<dbReference type="STRING" id="570521.SAMN04488508_109212"/>
<sequence>MALQKLILSAALTGAATNRSHCPHIPYTPEELGLEAKRAVDAGAAIVHIHAREDNGLPSWRTEVFEEITTEVRKHCPDVIINYSTGAIGLSIEDRLKHLPATQPDMAAFNMGSMNYAIFSKRNKQFIWNGVFENSFDDMIKVVTTMNEHNICPEMECFDTGHIRNAEPLREMGLLPDNACYSLVMGVMGGIPATPENLIHQIKQIPEGAFWQSIVISRKQWQLSAIAAAMGGNFRVGLEDNFYLPNGEMAKSNGELVEAGATLAQMIGREIASIEEARELLNIPKKINS</sequence>
<dbReference type="PANTHER" id="PTHR37418:SF2">
    <property type="entry name" value="3-KETO-5-AMINOHEXANOATE CLEAVAGE ENZYME"/>
    <property type="match status" value="1"/>
</dbReference>
<organism evidence="5 6">
    <name type="scientific">Aquimarina spongiae</name>
    <dbReference type="NCBI Taxonomy" id="570521"/>
    <lineage>
        <taxon>Bacteria</taxon>
        <taxon>Pseudomonadati</taxon>
        <taxon>Bacteroidota</taxon>
        <taxon>Flavobacteriia</taxon>
        <taxon>Flavobacteriales</taxon>
        <taxon>Flavobacteriaceae</taxon>
        <taxon>Aquimarina</taxon>
    </lineage>
</organism>
<name>A0A1M6JRQ2_9FLAO</name>
<dbReference type="InterPro" id="IPR008567">
    <property type="entry name" value="BKACE"/>
</dbReference>
<dbReference type="Proteomes" id="UP000184432">
    <property type="component" value="Unassembled WGS sequence"/>
</dbReference>
<dbReference type="Pfam" id="PF05853">
    <property type="entry name" value="BKACE"/>
    <property type="match status" value="1"/>
</dbReference>
<evidence type="ECO:0000313" key="5">
    <source>
        <dbReference type="EMBL" id="SHJ49379.1"/>
    </source>
</evidence>
<proteinExistence type="predicted"/>
<dbReference type="GO" id="GO:0046872">
    <property type="term" value="F:metal ion binding"/>
    <property type="evidence" value="ECO:0007669"/>
    <property type="project" value="UniProtKB-KW"/>
</dbReference>
<evidence type="ECO:0000313" key="6">
    <source>
        <dbReference type="Proteomes" id="UP000184432"/>
    </source>
</evidence>
<dbReference type="PANTHER" id="PTHR37418">
    <property type="entry name" value="3-KETO-5-AMINOHEXANOATE CLEAVAGE ENZYME-RELATED"/>
    <property type="match status" value="1"/>
</dbReference>